<dbReference type="EMBL" id="UZAH01029641">
    <property type="protein sequence ID" value="VDP07175.1"/>
    <property type="molecule type" value="Genomic_DNA"/>
</dbReference>
<organism evidence="2 3">
    <name type="scientific">Heligmosomoides polygyrus</name>
    <name type="common">Parasitic roundworm</name>
    <dbReference type="NCBI Taxonomy" id="6339"/>
    <lineage>
        <taxon>Eukaryota</taxon>
        <taxon>Metazoa</taxon>
        <taxon>Ecdysozoa</taxon>
        <taxon>Nematoda</taxon>
        <taxon>Chromadorea</taxon>
        <taxon>Rhabditida</taxon>
        <taxon>Rhabditina</taxon>
        <taxon>Rhabditomorpha</taxon>
        <taxon>Strongyloidea</taxon>
        <taxon>Heligmosomidae</taxon>
        <taxon>Heligmosomoides</taxon>
    </lineage>
</organism>
<sequence>MWVAKECSIFLVAGPRTDDDSGWFRVYQQARECIDKYILPEYRTNTVDRLPGVSATVDMKAPCCVLGVIADAGFVVSERQARTFYTACVQLLERGHNWKLARRKIAERKEV</sequence>
<reference evidence="3" key="2">
    <citation type="submission" date="2019-09" db="UniProtKB">
        <authorList>
            <consortium name="WormBaseParasite"/>
        </authorList>
    </citation>
    <scope>IDENTIFICATION</scope>
</reference>
<dbReference type="AlphaFoldDB" id="A0A183G5E8"/>
<name>A0A183G5E8_HELPZ</name>
<gene>
    <name evidence="1" type="ORF">HPBE_LOCUS16840</name>
</gene>
<keyword evidence="2" id="KW-1185">Reference proteome</keyword>
<protein>
    <submittedName>
        <fullName evidence="3">Prophage protein</fullName>
    </submittedName>
</protein>
<accession>A0A3P8BL47</accession>
<proteinExistence type="predicted"/>
<reference evidence="1 2" key="1">
    <citation type="submission" date="2018-11" db="EMBL/GenBank/DDBJ databases">
        <authorList>
            <consortium name="Pathogen Informatics"/>
        </authorList>
    </citation>
    <scope>NUCLEOTIDE SEQUENCE [LARGE SCALE GENOMIC DNA]</scope>
</reference>
<dbReference type="WBParaSite" id="HPBE_0001684101-mRNA-1">
    <property type="protein sequence ID" value="HPBE_0001684101-mRNA-1"/>
    <property type="gene ID" value="HPBE_0001684101"/>
</dbReference>
<evidence type="ECO:0000313" key="2">
    <source>
        <dbReference type="Proteomes" id="UP000050761"/>
    </source>
</evidence>
<accession>A0A183G5E8</accession>
<evidence type="ECO:0000313" key="1">
    <source>
        <dbReference type="EMBL" id="VDP07175.1"/>
    </source>
</evidence>
<evidence type="ECO:0000313" key="3">
    <source>
        <dbReference type="WBParaSite" id="HPBE_0001684101-mRNA-1"/>
    </source>
</evidence>
<dbReference type="Proteomes" id="UP000050761">
    <property type="component" value="Unassembled WGS sequence"/>
</dbReference>